<evidence type="ECO:0000256" key="1">
    <source>
        <dbReference type="SAM" id="MobiDB-lite"/>
    </source>
</evidence>
<gene>
    <name evidence="2" type="ORF">L1049_013872</name>
</gene>
<accession>A0AAP0RM64</accession>
<feature type="region of interest" description="Disordered" evidence="1">
    <location>
        <begin position="1"/>
        <end position="154"/>
    </location>
</feature>
<dbReference type="AlphaFoldDB" id="A0AAP0RM64"/>
<comment type="caution">
    <text evidence="2">The sequence shown here is derived from an EMBL/GenBank/DDBJ whole genome shotgun (WGS) entry which is preliminary data.</text>
</comment>
<dbReference type="EMBL" id="JBBPBK010000008">
    <property type="protein sequence ID" value="KAK9280185.1"/>
    <property type="molecule type" value="Genomic_DNA"/>
</dbReference>
<organism evidence="2 3">
    <name type="scientific">Liquidambar formosana</name>
    <name type="common">Formosan gum</name>
    <dbReference type="NCBI Taxonomy" id="63359"/>
    <lineage>
        <taxon>Eukaryota</taxon>
        <taxon>Viridiplantae</taxon>
        <taxon>Streptophyta</taxon>
        <taxon>Embryophyta</taxon>
        <taxon>Tracheophyta</taxon>
        <taxon>Spermatophyta</taxon>
        <taxon>Magnoliopsida</taxon>
        <taxon>eudicotyledons</taxon>
        <taxon>Gunneridae</taxon>
        <taxon>Pentapetalae</taxon>
        <taxon>Saxifragales</taxon>
        <taxon>Altingiaceae</taxon>
        <taxon>Liquidambar</taxon>
    </lineage>
</organism>
<reference evidence="2 3" key="1">
    <citation type="journal article" date="2024" name="Plant J.">
        <title>Genome sequences and population genomics reveal climatic adaptation and genomic divergence between two closely related sweetgum species.</title>
        <authorList>
            <person name="Xu W.Q."/>
            <person name="Ren C.Q."/>
            <person name="Zhang X.Y."/>
            <person name="Comes H.P."/>
            <person name="Liu X.H."/>
            <person name="Li Y.G."/>
            <person name="Kettle C.J."/>
            <person name="Jalonen R."/>
            <person name="Gaisberger H."/>
            <person name="Ma Y.Z."/>
            <person name="Qiu Y.X."/>
        </authorList>
    </citation>
    <scope>NUCLEOTIDE SEQUENCE [LARGE SCALE GENOMIC DNA]</scope>
    <source>
        <strain evidence="2">Hangzhou</strain>
    </source>
</reference>
<dbReference type="PANTHER" id="PTHR37728:SF1">
    <property type="entry name" value="OS06G0132300 PROTEIN"/>
    <property type="match status" value="1"/>
</dbReference>
<feature type="compositionally biased region" description="Low complexity" evidence="1">
    <location>
        <begin position="46"/>
        <end position="56"/>
    </location>
</feature>
<dbReference type="PANTHER" id="PTHR37728">
    <property type="entry name" value="BNAA04G26730D PROTEIN"/>
    <property type="match status" value="1"/>
</dbReference>
<feature type="compositionally biased region" description="Basic residues" evidence="1">
    <location>
        <begin position="122"/>
        <end position="137"/>
    </location>
</feature>
<proteinExistence type="predicted"/>
<feature type="compositionally biased region" description="Low complexity" evidence="1">
    <location>
        <begin position="89"/>
        <end position="99"/>
    </location>
</feature>
<sequence>MWIARSIPSRPCLPSIIPKANRQPKRPFAVAVSVSATSQPRRHRSAPPQNASSSAAEDIGGLGHVVLAALKSNTEQLDPKTPPTKTSNPRPKQQKQPQPEGGGEEGRQLSGSDVLWALQRATARKNKISGGKKKRRSSTSVGTSDKDGIFEEDYSNVRPLSIKSDWATRLDDLERRLQELSDT</sequence>
<name>A0AAP0RM64_LIQFO</name>
<dbReference type="Proteomes" id="UP001415857">
    <property type="component" value="Unassembled WGS sequence"/>
</dbReference>
<evidence type="ECO:0000313" key="3">
    <source>
        <dbReference type="Proteomes" id="UP001415857"/>
    </source>
</evidence>
<evidence type="ECO:0000313" key="2">
    <source>
        <dbReference type="EMBL" id="KAK9280185.1"/>
    </source>
</evidence>
<keyword evidence="3" id="KW-1185">Reference proteome</keyword>
<protein>
    <submittedName>
        <fullName evidence="2">Uncharacterized protein</fullName>
    </submittedName>
</protein>